<feature type="compositionally biased region" description="Polar residues" evidence="1">
    <location>
        <begin position="1"/>
        <end position="13"/>
    </location>
</feature>
<feature type="compositionally biased region" description="Low complexity" evidence="1">
    <location>
        <begin position="212"/>
        <end position="224"/>
    </location>
</feature>
<feature type="non-terminal residue" evidence="3">
    <location>
        <position position="1"/>
    </location>
</feature>
<feature type="region of interest" description="Disordered" evidence="1">
    <location>
        <begin position="173"/>
        <end position="284"/>
    </location>
</feature>
<dbReference type="PANTHER" id="PTHR15109:SF3">
    <property type="entry name" value="PROTEIN FAM193B"/>
    <property type="match status" value="1"/>
</dbReference>
<gene>
    <name evidence="2" type="ORF">BOX15_Mlig012213g3</name>
    <name evidence="3" type="ORF">BOX15_Mlig012213g4</name>
</gene>
<organism evidence="3 4">
    <name type="scientific">Macrostomum lignano</name>
    <dbReference type="NCBI Taxonomy" id="282301"/>
    <lineage>
        <taxon>Eukaryota</taxon>
        <taxon>Metazoa</taxon>
        <taxon>Spiralia</taxon>
        <taxon>Lophotrochozoa</taxon>
        <taxon>Platyhelminthes</taxon>
        <taxon>Rhabditophora</taxon>
        <taxon>Macrostomorpha</taxon>
        <taxon>Macrostomida</taxon>
        <taxon>Macrostomidae</taxon>
        <taxon>Macrostomum</taxon>
    </lineage>
</organism>
<evidence type="ECO:0000313" key="3">
    <source>
        <dbReference type="EMBL" id="PAA91178.1"/>
    </source>
</evidence>
<dbReference type="GO" id="GO:0005634">
    <property type="term" value="C:nucleus"/>
    <property type="evidence" value="ECO:0007669"/>
    <property type="project" value="TreeGrafter"/>
</dbReference>
<feature type="region of interest" description="Disordered" evidence="1">
    <location>
        <begin position="81"/>
        <end position="107"/>
    </location>
</feature>
<dbReference type="EMBL" id="NIVC01000094">
    <property type="protein sequence ID" value="PAA91178.1"/>
    <property type="molecule type" value="Genomic_DNA"/>
</dbReference>
<feature type="compositionally biased region" description="Polar residues" evidence="1">
    <location>
        <begin position="252"/>
        <end position="261"/>
    </location>
</feature>
<dbReference type="AlphaFoldDB" id="A0A267GYS7"/>
<feature type="compositionally biased region" description="Low complexity" evidence="1">
    <location>
        <begin position="81"/>
        <end position="106"/>
    </location>
</feature>
<feature type="compositionally biased region" description="Gly residues" evidence="1">
    <location>
        <begin position="179"/>
        <end position="193"/>
    </location>
</feature>
<dbReference type="EMBL" id="NIVC01004544">
    <property type="protein sequence ID" value="PAA47183.1"/>
    <property type="molecule type" value="Genomic_DNA"/>
</dbReference>
<keyword evidence="4" id="KW-1185">Reference proteome</keyword>
<evidence type="ECO:0000313" key="4">
    <source>
        <dbReference type="Proteomes" id="UP000215902"/>
    </source>
</evidence>
<dbReference type="GO" id="GO:0005737">
    <property type="term" value="C:cytoplasm"/>
    <property type="evidence" value="ECO:0007669"/>
    <property type="project" value="TreeGrafter"/>
</dbReference>
<dbReference type="OrthoDB" id="10044608at2759"/>
<dbReference type="InterPro" id="IPR029717">
    <property type="entry name" value="FAM193"/>
</dbReference>
<feature type="region of interest" description="Disordered" evidence="1">
    <location>
        <begin position="1"/>
        <end position="58"/>
    </location>
</feature>
<dbReference type="Proteomes" id="UP000215902">
    <property type="component" value="Unassembled WGS sequence"/>
</dbReference>
<protein>
    <submittedName>
        <fullName evidence="3">Uncharacterized protein</fullName>
    </submittedName>
</protein>
<evidence type="ECO:0000313" key="2">
    <source>
        <dbReference type="EMBL" id="PAA47183.1"/>
    </source>
</evidence>
<comment type="caution">
    <text evidence="3">The sequence shown here is derived from an EMBL/GenBank/DDBJ whole genome shotgun (WGS) entry which is preliminary data.</text>
</comment>
<accession>A0A267GYS7</accession>
<reference evidence="3 4" key="1">
    <citation type="submission" date="2017-06" db="EMBL/GenBank/DDBJ databases">
        <title>A platform for efficient transgenesis in Macrostomum lignano, a flatworm model organism for stem cell research.</title>
        <authorList>
            <person name="Berezikov E."/>
        </authorList>
    </citation>
    <scope>NUCLEOTIDE SEQUENCE [LARGE SCALE GENOMIC DNA]</scope>
    <source>
        <strain evidence="3">DV1</strain>
        <tissue evidence="3">Whole organism</tissue>
    </source>
</reference>
<evidence type="ECO:0000256" key="1">
    <source>
        <dbReference type="SAM" id="MobiDB-lite"/>
    </source>
</evidence>
<sequence>SQSGPQPAMSSSRPKAVSTRKRIRRGGPPPSIAVTLPVVCSTPDQQQPQPAIFTGLGFGTTSAAAPTSSFVFNGASGANSSTGGSSSAASAQSPSNSGSNNNAGAALLRPGERPTLAAAAAAAAASYAASGASPFSLNFSSNSGLAVAPGITNFAAGAWSPFDAARAAAALGGQAAPSGGSGSGSGGGSGGGDARTANGSPKKIANRKLAAARRPAAAAAGPVMGAPPAPAGPLLNGSHHQTGHHQSPARLPSSSAFSSANLPFRQPPPPPPASTSLRHPSTSLASAAAPGFSAEAPVLLAQLVKRRLRDLGSGGAAAEAVFADDAAAPPEGRLTAQADWLAENDPGALYNALEEVGRQQVQEAGSRLLSQLRESGVSGRDQCRALVRSLCQEFADLRAAAARQASAVARLESGHLLSMDLSWQLLCEHWFHSLVYSCDELQRPCPPARSVPLSALYPADC</sequence>
<proteinExistence type="predicted"/>
<name>A0A267GYS7_9PLAT</name>
<dbReference type="PANTHER" id="PTHR15109">
    <property type="entry name" value="AGAP004327-PA"/>
    <property type="match status" value="1"/>
</dbReference>